<dbReference type="Pfam" id="PF00005">
    <property type="entry name" value="ABC_tran"/>
    <property type="match status" value="1"/>
</dbReference>
<evidence type="ECO:0000256" key="5">
    <source>
        <dbReference type="ARBA" id="ARBA00022741"/>
    </source>
</evidence>
<dbReference type="EMBL" id="CP030944">
    <property type="protein sequence ID" value="QKE25277.1"/>
    <property type="molecule type" value="Genomic_DNA"/>
</dbReference>
<dbReference type="Gene3D" id="3.40.50.300">
    <property type="entry name" value="P-loop containing nucleotide triphosphate hydrolases"/>
    <property type="match status" value="1"/>
</dbReference>
<evidence type="ECO:0000256" key="2">
    <source>
        <dbReference type="ARBA" id="ARBA00005417"/>
    </source>
</evidence>
<dbReference type="PROSITE" id="PS50893">
    <property type="entry name" value="ABC_TRANSPORTER_2"/>
    <property type="match status" value="1"/>
</dbReference>
<evidence type="ECO:0000313" key="8">
    <source>
        <dbReference type="EMBL" id="QKE25277.1"/>
    </source>
</evidence>
<feature type="domain" description="ABC transporter" evidence="7">
    <location>
        <begin position="2"/>
        <end position="211"/>
    </location>
</feature>
<dbReference type="PANTHER" id="PTHR24220">
    <property type="entry name" value="IMPORT ATP-BINDING PROTEIN"/>
    <property type="match status" value="1"/>
</dbReference>
<evidence type="ECO:0000256" key="1">
    <source>
        <dbReference type="ARBA" id="ARBA00002579"/>
    </source>
</evidence>
<dbReference type="InterPro" id="IPR015854">
    <property type="entry name" value="ABC_transpr_LolD-like"/>
</dbReference>
<dbReference type="KEGG" id="aaqi:AAQM_0504"/>
<accession>A0AAE7B3P8</accession>
<dbReference type="AlphaFoldDB" id="A0AAE7B3P8"/>
<comment type="function">
    <text evidence="1">Part of the ABC transporter FtsEX involved in cellular division. Important for assembly or stability of the septal ring.</text>
</comment>
<keyword evidence="9" id="KW-1185">Reference proteome</keyword>
<evidence type="ECO:0000256" key="4">
    <source>
        <dbReference type="ARBA" id="ARBA00022448"/>
    </source>
</evidence>
<dbReference type="Proteomes" id="UP000502065">
    <property type="component" value="Chromosome"/>
</dbReference>
<protein>
    <recommendedName>
        <fullName evidence="3">Cell division ATP-binding protein FtsE</fullName>
    </recommendedName>
</protein>
<evidence type="ECO:0000313" key="9">
    <source>
        <dbReference type="Proteomes" id="UP000502065"/>
    </source>
</evidence>
<keyword evidence="4" id="KW-0813">Transport</keyword>
<reference evidence="8 9" key="1">
    <citation type="submission" date="2018-07" db="EMBL/GenBank/DDBJ databases">
        <title>Identification of phenol metabolism pathways in Arcobacter.</title>
        <authorList>
            <person name="Miller W.G."/>
            <person name="Yee E."/>
            <person name="Bono J.L."/>
        </authorList>
    </citation>
    <scope>NUCLEOTIDE SEQUENCE [LARGE SCALE GENOMIC DNA]</scope>
    <source>
        <strain evidence="8 9">W63</strain>
    </source>
</reference>
<name>A0AAE7B3P8_9BACT</name>
<dbReference type="InterPro" id="IPR017911">
    <property type="entry name" value="MacB-like_ATP-bd"/>
</dbReference>
<dbReference type="GO" id="GO:0016887">
    <property type="term" value="F:ATP hydrolysis activity"/>
    <property type="evidence" value="ECO:0007669"/>
    <property type="project" value="InterPro"/>
</dbReference>
<dbReference type="GO" id="GO:0005886">
    <property type="term" value="C:plasma membrane"/>
    <property type="evidence" value="ECO:0007669"/>
    <property type="project" value="UniProtKB-ARBA"/>
</dbReference>
<dbReference type="InterPro" id="IPR017871">
    <property type="entry name" value="ABC_transporter-like_CS"/>
</dbReference>
<dbReference type="InterPro" id="IPR003439">
    <property type="entry name" value="ABC_transporter-like_ATP-bd"/>
</dbReference>
<dbReference type="FunFam" id="3.40.50.300:FF:000056">
    <property type="entry name" value="Cell division ATP-binding protein FtsE"/>
    <property type="match status" value="1"/>
</dbReference>
<sequence length="211" mass="23904">MIKIKNLTHYYNNDKAIDDISLNINSGEFISFIGESGSGKSTLLSILSTLLKPTSGDVYFNNLNYTDILNIDKFRKENIGFIFQFHYLINYLTVKENIKLANKRVKDEEIKNLLSTLGIENLIDKYPNEISGGQRQRVAIARALINNPKVIFADEPTGNLDSNNSLKVFKLFKKLSKKGTTIIVATHDKNLAKMANKIYELKDGKIDEKII</sequence>
<keyword evidence="6 8" id="KW-0067">ATP-binding</keyword>
<dbReference type="RefSeq" id="WP_129094170.1">
    <property type="nucleotide sequence ID" value="NZ_CBCSAE010000001.1"/>
</dbReference>
<dbReference type="GO" id="GO:0022857">
    <property type="term" value="F:transmembrane transporter activity"/>
    <property type="evidence" value="ECO:0007669"/>
    <property type="project" value="TreeGrafter"/>
</dbReference>
<dbReference type="SMART" id="SM00382">
    <property type="entry name" value="AAA"/>
    <property type="match status" value="1"/>
</dbReference>
<dbReference type="PANTHER" id="PTHR24220:SF662">
    <property type="entry name" value="ABC TRANSPORTER ATP-BINDING PROTEIN"/>
    <property type="match status" value="1"/>
</dbReference>
<proteinExistence type="inferred from homology"/>
<comment type="similarity">
    <text evidence="2">Belongs to the ABC transporter superfamily.</text>
</comment>
<dbReference type="InterPro" id="IPR003593">
    <property type="entry name" value="AAA+_ATPase"/>
</dbReference>
<gene>
    <name evidence="8" type="ORF">AAQM_0504</name>
</gene>
<dbReference type="SUPFAM" id="SSF52540">
    <property type="entry name" value="P-loop containing nucleoside triphosphate hydrolases"/>
    <property type="match status" value="1"/>
</dbReference>
<dbReference type="InterPro" id="IPR027417">
    <property type="entry name" value="P-loop_NTPase"/>
</dbReference>
<evidence type="ECO:0000256" key="3">
    <source>
        <dbReference type="ARBA" id="ARBA00020019"/>
    </source>
</evidence>
<dbReference type="CDD" id="cd03255">
    <property type="entry name" value="ABC_MJ0796_LolCDE_FtsE"/>
    <property type="match status" value="1"/>
</dbReference>
<evidence type="ECO:0000256" key="6">
    <source>
        <dbReference type="ARBA" id="ARBA00022840"/>
    </source>
</evidence>
<keyword evidence="5" id="KW-0547">Nucleotide-binding</keyword>
<dbReference type="PROSITE" id="PS00211">
    <property type="entry name" value="ABC_TRANSPORTER_1"/>
    <property type="match status" value="1"/>
</dbReference>
<evidence type="ECO:0000259" key="7">
    <source>
        <dbReference type="PROSITE" id="PS50893"/>
    </source>
</evidence>
<dbReference type="GO" id="GO:0005524">
    <property type="term" value="F:ATP binding"/>
    <property type="evidence" value="ECO:0007669"/>
    <property type="project" value="UniProtKB-KW"/>
</dbReference>
<organism evidence="8 9">
    <name type="scientific">Arcobacter aquimarinus</name>
    <dbReference type="NCBI Taxonomy" id="1315211"/>
    <lineage>
        <taxon>Bacteria</taxon>
        <taxon>Pseudomonadati</taxon>
        <taxon>Campylobacterota</taxon>
        <taxon>Epsilonproteobacteria</taxon>
        <taxon>Campylobacterales</taxon>
        <taxon>Arcobacteraceae</taxon>
        <taxon>Arcobacter</taxon>
    </lineage>
</organism>